<feature type="repeat" description="ANK" evidence="3">
    <location>
        <begin position="80"/>
        <end position="112"/>
    </location>
</feature>
<feature type="repeat" description="ANK" evidence="3">
    <location>
        <begin position="276"/>
        <end position="308"/>
    </location>
</feature>
<dbReference type="InterPro" id="IPR036770">
    <property type="entry name" value="Ankyrin_rpt-contain_sf"/>
</dbReference>
<dbReference type="Pfam" id="PF13233">
    <property type="entry name" value="Complex1_LYR_2"/>
    <property type="match status" value="1"/>
</dbReference>
<dbReference type="Proteomes" id="UP000019373">
    <property type="component" value="Unassembled WGS sequence"/>
</dbReference>
<protein>
    <submittedName>
        <fullName evidence="5">Uncharacterized protein</fullName>
    </submittedName>
</protein>
<feature type="compositionally biased region" description="Low complexity" evidence="4">
    <location>
        <begin position="26"/>
        <end position="45"/>
    </location>
</feature>
<dbReference type="PROSITE" id="PS50297">
    <property type="entry name" value="ANK_REP_REGION"/>
    <property type="match status" value="6"/>
</dbReference>
<dbReference type="Pfam" id="PF13637">
    <property type="entry name" value="Ank_4"/>
    <property type="match status" value="1"/>
</dbReference>
<evidence type="ECO:0000313" key="5">
    <source>
        <dbReference type="EMBL" id="ERF71834.1"/>
    </source>
</evidence>
<evidence type="ECO:0000256" key="2">
    <source>
        <dbReference type="ARBA" id="ARBA00023043"/>
    </source>
</evidence>
<evidence type="ECO:0000256" key="1">
    <source>
        <dbReference type="ARBA" id="ARBA00022737"/>
    </source>
</evidence>
<gene>
    <name evidence="5" type="ORF">EPUS_01749</name>
</gene>
<feature type="repeat" description="ANK" evidence="3">
    <location>
        <begin position="116"/>
        <end position="138"/>
    </location>
</feature>
<feature type="repeat" description="ANK" evidence="3">
    <location>
        <begin position="534"/>
        <end position="566"/>
    </location>
</feature>
<organism evidence="5 6">
    <name type="scientific">Endocarpon pusillum (strain Z07020 / HMAS-L-300199)</name>
    <name type="common">Lichen-forming fungus</name>
    <dbReference type="NCBI Taxonomy" id="1263415"/>
    <lineage>
        <taxon>Eukaryota</taxon>
        <taxon>Fungi</taxon>
        <taxon>Dikarya</taxon>
        <taxon>Ascomycota</taxon>
        <taxon>Pezizomycotina</taxon>
        <taxon>Eurotiomycetes</taxon>
        <taxon>Chaetothyriomycetidae</taxon>
        <taxon>Verrucariales</taxon>
        <taxon>Verrucariaceae</taxon>
        <taxon>Endocarpon</taxon>
    </lineage>
</organism>
<proteinExistence type="predicted"/>
<accession>U1HRR0</accession>
<sequence length="776" mass="85286">MDVQLSEPPQSLGPLGPPSTEQVDITAASSPRSPQSSTSSTSIASEQTDYALHEAADFGEDHMVQKLLERGFDPDVQNEDGDTPLHIAAWRGHYNCIKILLEYGPDINYSSNLFGSALDIASEEGHADIVRLLLENGATSKDSALYGAARGGCEPIVDMLVEARANARFKNLFGQTVLHSAATSRNMGVLRRVLRAGGIEDINYQEKNDSPTPLHLAAYSGCSDAFHLLLEQGANPHALGGPFYGSVIHAACYGGNASIVRLLLSKGVDYHQSGGTYSLPLHAACFRGHRAVVDILLEHNVQITFENKKHGNVLVGAFTQGNFAIAQRLIERGADLNAAAEQCQCLFFLACGQGNFDLVRLLLEKGVDPNAKVGLIIGNALHSVVSGRRQEECLKKPYNFEPGAYYDTNSKEWRTVYGTSNVLHDGHLAVAKLLIDKGVDIDQKTPYCLATTPLHQIIQTYFDLVYSQVDSDAATSSCGILQEIMTLLLEKGAAVDAVDWSHETPPIFAAQLGQLPLFKLLLRHGADIDRQGLNGQTALWWAARYGHVDFVSYCLGKGADATISNVWNESPRDIAARRGHDKGDRNVVKVLDDHERLRRQKYVNTHDLTSSILITAFHTSQARSGGNPGTAHNIETLAMRVTHRMLASPATAPLTPGQRSPPLALLPPIPLYRRLLRTHRKKLGPEQRIFGDTYLKAEFRRHKDIDNPLHIVGFLTKWQEYGQKLEGDSWKGETLDKSTVDKMSDQQLGQLYELMQAIQRRGKESADEELEGRSEN</sequence>
<reference evidence="6" key="1">
    <citation type="journal article" date="2014" name="BMC Genomics">
        <title>Genome characteristics reveal the impact of lichenization on lichen-forming fungus Endocarpon pusillum Hedwig (Verrucariales, Ascomycota).</title>
        <authorList>
            <person name="Wang Y.-Y."/>
            <person name="Liu B."/>
            <person name="Zhang X.-Y."/>
            <person name="Zhou Q.-M."/>
            <person name="Zhang T."/>
            <person name="Li H."/>
            <person name="Yu Y.-F."/>
            <person name="Zhang X.-L."/>
            <person name="Hao X.-Y."/>
            <person name="Wang M."/>
            <person name="Wang L."/>
            <person name="Wei J.-C."/>
        </authorList>
    </citation>
    <scope>NUCLEOTIDE SEQUENCE [LARGE SCALE GENOMIC DNA]</scope>
    <source>
        <strain evidence="6">Z07020 / HMAS-L-300199</strain>
    </source>
</reference>
<dbReference type="Gene3D" id="1.25.40.20">
    <property type="entry name" value="Ankyrin repeat-containing domain"/>
    <property type="match status" value="3"/>
</dbReference>
<dbReference type="AlphaFoldDB" id="U1HRR0"/>
<dbReference type="SMART" id="SM00248">
    <property type="entry name" value="ANK"/>
    <property type="match status" value="12"/>
</dbReference>
<feature type="repeat" description="ANK" evidence="3">
    <location>
        <begin position="501"/>
        <end position="533"/>
    </location>
</feature>
<dbReference type="PRINTS" id="PR01415">
    <property type="entry name" value="ANKYRIN"/>
</dbReference>
<evidence type="ECO:0000256" key="3">
    <source>
        <dbReference type="PROSITE-ProRule" id="PRU00023"/>
    </source>
</evidence>
<dbReference type="OrthoDB" id="278329at2759"/>
<dbReference type="PROSITE" id="PS50088">
    <property type="entry name" value="ANK_REPEAT"/>
    <property type="match status" value="7"/>
</dbReference>
<dbReference type="RefSeq" id="XP_007802545.1">
    <property type="nucleotide sequence ID" value="XM_007804354.1"/>
</dbReference>
<dbReference type="GeneID" id="19236804"/>
<feature type="repeat" description="ANK" evidence="3">
    <location>
        <begin position="47"/>
        <end position="79"/>
    </location>
</feature>
<dbReference type="InterPro" id="IPR002110">
    <property type="entry name" value="Ankyrin_rpt"/>
</dbReference>
<dbReference type="eggNOG" id="KOG4100">
    <property type="taxonomic scope" value="Eukaryota"/>
</dbReference>
<keyword evidence="2 3" id="KW-0040">ANK repeat</keyword>
<name>U1HRR0_ENDPU</name>
<feature type="repeat" description="ANK" evidence="3">
    <location>
        <begin position="209"/>
        <end position="241"/>
    </location>
</feature>
<dbReference type="eggNOG" id="KOG4177">
    <property type="taxonomic scope" value="Eukaryota"/>
</dbReference>
<feature type="compositionally biased region" description="Low complexity" evidence="4">
    <location>
        <begin position="1"/>
        <end position="14"/>
    </location>
</feature>
<evidence type="ECO:0000256" key="4">
    <source>
        <dbReference type="SAM" id="MobiDB-lite"/>
    </source>
</evidence>
<feature type="region of interest" description="Disordered" evidence="4">
    <location>
        <begin position="1"/>
        <end position="45"/>
    </location>
</feature>
<dbReference type="OMA" id="HHHAVEN"/>
<keyword evidence="1" id="KW-0677">Repeat</keyword>
<dbReference type="CDD" id="cd20270">
    <property type="entry name" value="Complex1_LYR_SDHAF3_LYRM10"/>
    <property type="match status" value="1"/>
</dbReference>
<dbReference type="Pfam" id="PF12796">
    <property type="entry name" value="Ank_2"/>
    <property type="match status" value="4"/>
</dbReference>
<keyword evidence="6" id="KW-1185">Reference proteome</keyword>
<dbReference type="EMBL" id="KE721191">
    <property type="protein sequence ID" value="ERF71834.1"/>
    <property type="molecule type" value="Genomic_DNA"/>
</dbReference>
<dbReference type="PANTHER" id="PTHR24123">
    <property type="entry name" value="ANKYRIN REPEAT-CONTAINING"/>
    <property type="match status" value="1"/>
</dbReference>
<dbReference type="HOGENOM" id="CLU_360562_0_0_1"/>
<dbReference type="InterPro" id="IPR051165">
    <property type="entry name" value="Multifunctional_ANK_Repeat"/>
</dbReference>
<evidence type="ECO:0000313" key="6">
    <source>
        <dbReference type="Proteomes" id="UP000019373"/>
    </source>
</evidence>
<dbReference type="PANTHER" id="PTHR24123:SF33">
    <property type="entry name" value="PROTEIN HOS4"/>
    <property type="match status" value="1"/>
</dbReference>
<dbReference type="SUPFAM" id="SSF48403">
    <property type="entry name" value="Ankyrin repeat"/>
    <property type="match status" value="2"/>
</dbReference>